<dbReference type="InterPro" id="IPR020084">
    <property type="entry name" value="NUDIX_hydrolase_CS"/>
</dbReference>
<organism evidence="7 8">
    <name type="scientific">Streptomyces xanthophaeus</name>
    <dbReference type="NCBI Taxonomy" id="67385"/>
    <lineage>
        <taxon>Bacteria</taxon>
        <taxon>Bacillati</taxon>
        <taxon>Actinomycetota</taxon>
        <taxon>Actinomycetes</taxon>
        <taxon>Kitasatosporales</taxon>
        <taxon>Streptomycetaceae</taxon>
        <taxon>Streptomyces</taxon>
    </lineage>
</organism>
<keyword evidence="4" id="KW-0460">Magnesium</keyword>
<dbReference type="EMBL" id="BNEE01000004">
    <property type="protein sequence ID" value="GHI83408.1"/>
    <property type="molecule type" value="Genomic_DNA"/>
</dbReference>
<dbReference type="GO" id="GO:0016787">
    <property type="term" value="F:hydrolase activity"/>
    <property type="evidence" value="ECO:0007669"/>
    <property type="project" value="UniProtKB-KW"/>
</dbReference>
<evidence type="ECO:0000256" key="4">
    <source>
        <dbReference type="ARBA" id="ARBA00022842"/>
    </source>
</evidence>
<evidence type="ECO:0000256" key="3">
    <source>
        <dbReference type="ARBA" id="ARBA00022801"/>
    </source>
</evidence>
<evidence type="ECO:0000256" key="2">
    <source>
        <dbReference type="ARBA" id="ARBA00005582"/>
    </source>
</evidence>
<gene>
    <name evidence="7" type="ORF">Sxan_07720</name>
</gene>
<name>A0A919GYE2_9ACTN</name>
<dbReference type="PANTHER" id="PTHR43046">
    <property type="entry name" value="GDP-MANNOSE MANNOSYL HYDROLASE"/>
    <property type="match status" value="1"/>
</dbReference>
<dbReference type="SUPFAM" id="SSF55811">
    <property type="entry name" value="Nudix"/>
    <property type="match status" value="1"/>
</dbReference>
<dbReference type="Pfam" id="PF00293">
    <property type="entry name" value="NUDIX"/>
    <property type="match status" value="1"/>
</dbReference>
<accession>A0A919GYE2</accession>
<keyword evidence="8" id="KW-1185">Reference proteome</keyword>
<dbReference type="AlphaFoldDB" id="A0A919GYE2"/>
<dbReference type="InterPro" id="IPR000086">
    <property type="entry name" value="NUDIX_hydrolase_dom"/>
</dbReference>
<protein>
    <recommendedName>
        <fullName evidence="6">Nudix hydrolase domain-containing protein</fullName>
    </recommendedName>
</protein>
<comment type="caution">
    <text evidence="7">The sequence shown here is derived from an EMBL/GenBank/DDBJ whole genome shotgun (WGS) entry which is preliminary data.</text>
</comment>
<dbReference type="Gene3D" id="3.90.79.10">
    <property type="entry name" value="Nucleoside Triphosphate Pyrophosphohydrolase"/>
    <property type="match status" value="1"/>
</dbReference>
<reference evidence="7" key="1">
    <citation type="submission" date="2020-09" db="EMBL/GenBank/DDBJ databases">
        <title>Whole genome shotgun sequence of Streptomyces xanthophaeus NBRC 12829.</title>
        <authorList>
            <person name="Komaki H."/>
            <person name="Tamura T."/>
        </authorList>
    </citation>
    <scope>NUCLEOTIDE SEQUENCE</scope>
    <source>
        <strain evidence="7">NBRC 12829</strain>
    </source>
</reference>
<dbReference type="InterPro" id="IPR015797">
    <property type="entry name" value="NUDIX_hydrolase-like_dom_sf"/>
</dbReference>
<dbReference type="PANTHER" id="PTHR43046:SF12">
    <property type="entry name" value="GDP-MANNOSE MANNOSYL HYDROLASE"/>
    <property type="match status" value="1"/>
</dbReference>
<dbReference type="CDD" id="cd18876">
    <property type="entry name" value="NUDIX_Hydrolase"/>
    <property type="match status" value="1"/>
</dbReference>
<comment type="similarity">
    <text evidence="2 5">Belongs to the Nudix hydrolase family.</text>
</comment>
<dbReference type="PROSITE" id="PS51462">
    <property type="entry name" value="NUDIX"/>
    <property type="match status" value="1"/>
</dbReference>
<keyword evidence="3 5" id="KW-0378">Hydrolase</keyword>
<proteinExistence type="inferred from homology"/>
<evidence type="ECO:0000313" key="8">
    <source>
        <dbReference type="Proteomes" id="UP000600026"/>
    </source>
</evidence>
<evidence type="ECO:0000256" key="1">
    <source>
        <dbReference type="ARBA" id="ARBA00001946"/>
    </source>
</evidence>
<dbReference type="PROSITE" id="PS00893">
    <property type="entry name" value="NUDIX_BOX"/>
    <property type="match status" value="1"/>
</dbReference>
<evidence type="ECO:0000313" key="7">
    <source>
        <dbReference type="EMBL" id="GHI83408.1"/>
    </source>
</evidence>
<comment type="cofactor">
    <cofactor evidence="1">
        <name>Mg(2+)</name>
        <dbReference type="ChEBI" id="CHEBI:18420"/>
    </cofactor>
</comment>
<feature type="domain" description="Nudix hydrolase" evidence="6">
    <location>
        <begin position="1"/>
        <end position="113"/>
    </location>
</feature>
<dbReference type="Proteomes" id="UP000600026">
    <property type="component" value="Unassembled WGS sequence"/>
</dbReference>
<dbReference type="PRINTS" id="PR00502">
    <property type="entry name" value="NUDIXFAMILY"/>
</dbReference>
<dbReference type="InterPro" id="IPR020476">
    <property type="entry name" value="Nudix_hydrolase"/>
</dbReference>
<evidence type="ECO:0000256" key="5">
    <source>
        <dbReference type="RuleBase" id="RU003476"/>
    </source>
</evidence>
<evidence type="ECO:0000259" key="6">
    <source>
        <dbReference type="PROSITE" id="PS51462"/>
    </source>
</evidence>
<sequence length="127" mass="14327">MLIVDPVHRERWNLPGGHVEAGEVPSAAARREVREELGLDLETGDLLVTAWLTRAEGSHVFYVFDGPELTPEQQGAIRLQESEIREIRFCLPEDIAPDMVPPFALAIWRRALTAREQQQAAYLELAL</sequence>